<feature type="non-terminal residue" evidence="2">
    <location>
        <position position="373"/>
    </location>
</feature>
<dbReference type="SUPFAM" id="SSF55729">
    <property type="entry name" value="Acyl-CoA N-acyltransferases (Nat)"/>
    <property type="match status" value="1"/>
</dbReference>
<dbReference type="EC" id="2.3.1.-" evidence="2"/>
<dbReference type="PROSITE" id="PS51186">
    <property type="entry name" value="GNAT"/>
    <property type="match status" value="1"/>
</dbReference>
<evidence type="ECO:0000259" key="1">
    <source>
        <dbReference type="PROSITE" id="PS51186"/>
    </source>
</evidence>
<dbReference type="EMBL" id="JAGSMN010000787">
    <property type="protein sequence ID" value="MBR7676944.1"/>
    <property type="molecule type" value="Genomic_DNA"/>
</dbReference>
<dbReference type="PANTHER" id="PTHR37817">
    <property type="entry name" value="N-ACETYLTRANSFERASE EIS"/>
    <property type="match status" value="1"/>
</dbReference>
<dbReference type="Gene3D" id="3.40.630.30">
    <property type="match status" value="2"/>
</dbReference>
<dbReference type="Pfam" id="PF13527">
    <property type="entry name" value="Acetyltransf_9"/>
    <property type="match status" value="1"/>
</dbReference>
<dbReference type="Gene3D" id="3.30.1050.10">
    <property type="entry name" value="SCP2 sterol-binding domain"/>
    <property type="match status" value="1"/>
</dbReference>
<dbReference type="InterPro" id="IPR016181">
    <property type="entry name" value="Acyl_CoA_acyltransferase"/>
</dbReference>
<reference evidence="2" key="1">
    <citation type="submission" date="2021-04" db="EMBL/GenBank/DDBJ databases">
        <title>Sequencing of actinobacteria type strains.</title>
        <authorList>
            <person name="Nguyen G.-S."/>
            <person name="Wentzel A."/>
        </authorList>
    </citation>
    <scope>NUCLEOTIDE SEQUENCE</scope>
    <source>
        <strain evidence="2">DSM 42095</strain>
    </source>
</reference>
<gene>
    <name evidence="2" type="ORF">KDA82_28865</name>
</gene>
<keyword evidence="2" id="KW-0808">Transferase</keyword>
<dbReference type="InterPro" id="IPR036527">
    <property type="entry name" value="SCP2_sterol-bd_dom_sf"/>
</dbReference>
<dbReference type="GO" id="GO:0030649">
    <property type="term" value="P:aminoglycoside antibiotic catabolic process"/>
    <property type="evidence" value="ECO:0007669"/>
    <property type="project" value="TreeGrafter"/>
</dbReference>
<protein>
    <submittedName>
        <fullName evidence="2">GNAT family N-acetyltransferase</fullName>
        <ecNumber evidence="2">2.3.1.-</ecNumber>
    </submittedName>
</protein>
<sequence length="373" mass="41143">MTLDIRTLAAAPDEFPDWLRAVATGFLRVPDISPEEVTVRRADADLTRTVGAYDDTYGDAHGDAHGEGHGGGRRCVATFRSFPQELTVPGGARVNACAVSNVTVAATHRRRGLLTRMMARELRAAKERGEVLASLTSAEYPIYGRYGFGPAAWCVEYEVETARTGLDPRYSGPADGGRVDLVDGEEVRRVAPELYDRFRAQPHRQGVIERGTSWWRRHTGLDRFDGDGFTPRFHALYRDADGVPQGLAAYTVDDHWEAKLPEETATVLSLFGTTPAAERALWLFLLSMDWVSRVRTGLRAPDDILPLLVPDPRAARIKARSDFLWLRPLDVPAMLEARSYPVTGTLVLDLRDEAGLAGGRYRLEAGPEGAKCV</sequence>
<dbReference type="AlphaFoldDB" id="A0A8T4J5N1"/>
<dbReference type="Pfam" id="PF17668">
    <property type="entry name" value="Acetyltransf_17"/>
    <property type="match status" value="1"/>
</dbReference>
<dbReference type="Proteomes" id="UP000675554">
    <property type="component" value="Unassembled WGS sequence"/>
</dbReference>
<proteinExistence type="predicted"/>
<accession>A0A8T4J5N1</accession>
<comment type="caution">
    <text evidence="2">The sequence shown here is derived from an EMBL/GenBank/DDBJ whole genome shotgun (WGS) entry which is preliminary data.</text>
</comment>
<evidence type="ECO:0000313" key="2">
    <source>
        <dbReference type="EMBL" id="MBR7676944.1"/>
    </source>
</evidence>
<keyword evidence="3" id="KW-1185">Reference proteome</keyword>
<feature type="domain" description="N-acetyltransferase" evidence="1">
    <location>
        <begin position="37"/>
        <end position="173"/>
    </location>
</feature>
<dbReference type="GO" id="GO:0034069">
    <property type="term" value="F:aminoglycoside N-acetyltransferase activity"/>
    <property type="evidence" value="ECO:0007669"/>
    <property type="project" value="TreeGrafter"/>
</dbReference>
<organism evidence="2 3">
    <name type="scientific">Streptomyces daliensis</name>
    <dbReference type="NCBI Taxonomy" id="299421"/>
    <lineage>
        <taxon>Bacteria</taxon>
        <taxon>Bacillati</taxon>
        <taxon>Actinomycetota</taxon>
        <taxon>Actinomycetes</taxon>
        <taxon>Kitasatosporales</taxon>
        <taxon>Streptomycetaceae</taxon>
        <taxon>Streptomyces</taxon>
    </lineage>
</organism>
<evidence type="ECO:0000313" key="3">
    <source>
        <dbReference type="Proteomes" id="UP000675554"/>
    </source>
</evidence>
<dbReference type="PANTHER" id="PTHR37817:SF1">
    <property type="entry name" value="N-ACETYLTRANSFERASE EIS"/>
    <property type="match status" value="1"/>
</dbReference>
<name>A0A8T4J5N1_9ACTN</name>
<dbReference type="InterPro" id="IPR051554">
    <property type="entry name" value="Acetyltransferase_Eis"/>
</dbReference>
<keyword evidence="2" id="KW-0012">Acyltransferase</keyword>
<dbReference type="InterPro" id="IPR041380">
    <property type="entry name" value="Acetyltransf_17"/>
</dbReference>
<dbReference type="InterPro" id="IPR000182">
    <property type="entry name" value="GNAT_dom"/>
</dbReference>